<evidence type="ECO:0000256" key="1">
    <source>
        <dbReference type="SAM" id="SignalP"/>
    </source>
</evidence>
<keyword evidence="1" id="KW-0732">Signal</keyword>
<feature type="chain" id="PRO_5045139146" description="DUF4034 domain-containing protein" evidence="1">
    <location>
        <begin position="21"/>
        <end position="397"/>
    </location>
</feature>
<evidence type="ECO:0000313" key="3">
    <source>
        <dbReference type="EMBL" id="MET3651593.1"/>
    </source>
</evidence>
<evidence type="ECO:0000313" key="4">
    <source>
        <dbReference type="Proteomes" id="UP001549184"/>
    </source>
</evidence>
<dbReference type="EMBL" id="JBEPMU010000001">
    <property type="protein sequence ID" value="MET3651593.1"/>
    <property type="molecule type" value="Genomic_DNA"/>
</dbReference>
<sequence length="397" mass="43714">MHRSLGRLVILAMVACAASADVMAQRQQAQLLAAQPQPVVVQPLVHDPLSPFTADEVRAFLGEAAKADQIGDVMQRCLHFPDPPGSHWSREGLEAYCHYRLQSTIGFAELKDLVNSGHAAEVDRRLADWSKDSIHHPEAFWRFLNANFFAPRPEARDVLEAWKQQSPQSALAYAASGFTFVRSAWRVRGGKFASDTPQERFDGMSQLLARADGDLRRAVKLDPRLAVGYAALMDMAMLESDRQLMVSAMKDGIAADPTSFPVLDSFAMITEPRWFGSLEAQARLMALIDKQSSKQPLLLVVRTSVLMDQADLVSCDCNLPEQRAAYRTVFDQVGTGSSLIGAGANALDNKQYEVATVYLAEALRFDPNDAVTRGNLRTAMAGIDPSLTPRWPGLVDR</sequence>
<dbReference type="Proteomes" id="UP001549184">
    <property type="component" value="Unassembled WGS sequence"/>
</dbReference>
<proteinExistence type="predicted"/>
<protein>
    <recommendedName>
        <fullName evidence="2">DUF4034 domain-containing protein</fullName>
    </recommendedName>
</protein>
<accession>A0ABV2JUY6</accession>
<keyword evidence="4" id="KW-1185">Reference proteome</keyword>
<feature type="domain" description="DUF4034" evidence="2">
    <location>
        <begin position="108"/>
        <end position="234"/>
    </location>
</feature>
<feature type="signal peptide" evidence="1">
    <location>
        <begin position="1"/>
        <end position="20"/>
    </location>
</feature>
<name>A0ABV2JUY6_9GAMM</name>
<reference evidence="3 4" key="1">
    <citation type="submission" date="2024-06" db="EMBL/GenBank/DDBJ databases">
        <title>Sorghum-associated microbial communities from plants grown in Nebraska, USA.</title>
        <authorList>
            <person name="Schachtman D."/>
        </authorList>
    </citation>
    <scope>NUCLEOTIDE SEQUENCE [LARGE SCALE GENOMIC DNA]</scope>
    <source>
        <strain evidence="3 4">1073</strain>
    </source>
</reference>
<dbReference type="RefSeq" id="WP_354013011.1">
    <property type="nucleotide sequence ID" value="NZ_JBEPMU010000001.1"/>
</dbReference>
<dbReference type="InterPro" id="IPR025115">
    <property type="entry name" value="DUF4034"/>
</dbReference>
<organism evidence="3 4">
    <name type="scientific">Dyella japonica</name>
    <dbReference type="NCBI Taxonomy" id="231455"/>
    <lineage>
        <taxon>Bacteria</taxon>
        <taxon>Pseudomonadati</taxon>
        <taxon>Pseudomonadota</taxon>
        <taxon>Gammaproteobacteria</taxon>
        <taxon>Lysobacterales</taxon>
        <taxon>Rhodanobacteraceae</taxon>
        <taxon>Dyella</taxon>
    </lineage>
</organism>
<dbReference type="Pfam" id="PF13226">
    <property type="entry name" value="DUF4034"/>
    <property type="match status" value="1"/>
</dbReference>
<evidence type="ECO:0000259" key="2">
    <source>
        <dbReference type="Pfam" id="PF13226"/>
    </source>
</evidence>
<dbReference type="InterPro" id="IPR011990">
    <property type="entry name" value="TPR-like_helical_dom_sf"/>
</dbReference>
<dbReference type="Gene3D" id="1.25.40.10">
    <property type="entry name" value="Tetratricopeptide repeat domain"/>
    <property type="match status" value="1"/>
</dbReference>
<comment type="caution">
    <text evidence="3">The sequence shown here is derived from an EMBL/GenBank/DDBJ whole genome shotgun (WGS) entry which is preliminary data.</text>
</comment>
<gene>
    <name evidence="3" type="ORF">ABIC75_001295</name>
</gene>